<proteinExistence type="inferred from homology"/>
<gene>
    <name evidence="8" type="ORF">GCM10010423_59160</name>
</gene>
<name>A0ABP6BA23_9ACTN</name>
<evidence type="ECO:0000256" key="6">
    <source>
        <dbReference type="SAM" id="MobiDB-lite"/>
    </source>
</evidence>
<accession>A0ABP6BA23</accession>
<dbReference type="EMBL" id="BAAATM010000018">
    <property type="protein sequence ID" value="GAA2550978.1"/>
    <property type="molecule type" value="Genomic_DNA"/>
</dbReference>
<evidence type="ECO:0000256" key="4">
    <source>
        <dbReference type="ARBA" id="ARBA00022827"/>
    </source>
</evidence>
<dbReference type="PANTHER" id="PTHR42973:SF39">
    <property type="entry name" value="FAD-BINDING PCMH-TYPE DOMAIN-CONTAINING PROTEIN"/>
    <property type="match status" value="1"/>
</dbReference>
<feature type="domain" description="FAD-binding PCMH-type" evidence="7">
    <location>
        <begin position="58"/>
        <end position="239"/>
    </location>
</feature>
<evidence type="ECO:0000313" key="8">
    <source>
        <dbReference type="EMBL" id="GAA2550978.1"/>
    </source>
</evidence>
<comment type="cofactor">
    <cofactor evidence="1">
        <name>FAD</name>
        <dbReference type="ChEBI" id="CHEBI:57692"/>
    </cofactor>
</comment>
<organism evidence="8 9">
    <name type="scientific">Streptomyces levis</name>
    <dbReference type="NCBI Taxonomy" id="285566"/>
    <lineage>
        <taxon>Bacteria</taxon>
        <taxon>Bacillati</taxon>
        <taxon>Actinomycetota</taxon>
        <taxon>Actinomycetes</taxon>
        <taxon>Kitasatosporales</taxon>
        <taxon>Streptomycetaceae</taxon>
        <taxon>Streptomyces</taxon>
    </lineage>
</organism>
<evidence type="ECO:0000256" key="2">
    <source>
        <dbReference type="ARBA" id="ARBA00005466"/>
    </source>
</evidence>
<feature type="region of interest" description="Disordered" evidence="6">
    <location>
        <begin position="1"/>
        <end position="64"/>
    </location>
</feature>
<dbReference type="InterPro" id="IPR016169">
    <property type="entry name" value="FAD-bd_PCMH_sub2"/>
</dbReference>
<dbReference type="Pfam" id="PF01565">
    <property type="entry name" value="FAD_binding_4"/>
    <property type="match status" value="1"/>
</dbReference>
<dbReference type="InterPro" id="IPR006094">
    <property type="entry name" value="Oxid_FAD_bind_N"/>
</dbReference>
<evidence type="ECO:0000259" key="7">
    <source>
        <dbReference type="PROSITE" id="PS51387"/>
    </source>
</evidence>
<evidence type="ECO:0000256" key="3">
    <source>
        <dbReference type="ARBA" id="ARBA00022630"/>
    </source>
</evidence>
<keyword evidence="9" id="KW-1185">Reference proteome</keyword>
<reference evidence="9" key="1">
    <citation type="journal article" date="2019" name="Int. J. Syst. Evol. Microbiol.">
        <title>The Global Catalogue of Microorganisms (GCM) 10K type strain sequencing project: providing services to taxonomists for standard genome sequencing and annotation.</title>
        <authorList>
            <consortium name="The Broad Institute Genomics Platform"/>
            <consortium name="The Broad Institute Genome Sequencing Center for Infectious Disease"/>
            <person name="Wu L."/>
            <person name="Ma J."/>
        </authorList>
    </citation>
    <scope>NUCLEOTIDE SEQUENCE [LARGE SCALE GENOMIC DNA]</scope>
    <source>
        <strain evidence="9">JCM 6924</strain>
    </source>
</reference>
<evidence type="ECO:0000256" key="5">
    <source>
        <dbReference type="ARBA" id="ARBA00023002"/>
    </source>
</evidence>
<dbReference type="InterPro" id="IPR012951">
    <property type="entry name" value="BBE"/>
</dbReference>
<keyword evidence="4" id="KW-0274">FAD</keyword>
<evidence type="ECO:0000256" key="1">
    <source>
        <dbReference type="ARBA" id="ARBA00001974"/>
    </source>
</evidence>
<dbReference type="InterPro" id="IPR016166">
    <property type="entry name" value="FAD-bd_PCMH"/>
</dbReference>
<dbReference type="Pfam" id="PF08031">
    <property type="entry name" value="BBE"/>
    <property type="match status" value="1"/>
</dbReference>
<dbReference type="InterPro" id="IPR050416">
    <property type="entry name" value="FAD-linked_Oxidoreductase"/>
</dbReference>
<feature type="compositionally biased region" description="Basic and acidic residues" evidence="6">
    <location>
        <begin position="43"/>
        <end position="52"/>
    </location>
</feature>
<dbReference type="SUPFAM" id="SSF56176">
    <property type="entry name" value="FAD-binding/transporter-associated domain-like"/>
    <property type="match status" value="1"/>
</dbReference>
<sequence>MTPSDGSMNRVNSTVANTHPAPATPQSTTPRHHTDAIPTVTPEDARYPDMIRGHGNNRHVASPEAIRLPSTTEQVVEIVREAVRDNKRIAVRSGGHCFENLVFNDETEIIVDLRLMDHVGFDDDRGAFVVEPGATLLKIYETLHIGWGVTLPGGGCYATGAGGHFSGGGYGILSRKHGILSDHLYAVEVVTVDERGEVRAVVATRDPEDPNHDLAWAVAGGGGGNFGVVTRFWMRSRGAEGSPGDLLPKAPPTVFSIFAAWSWEDITEEAFATFMARYADWSRTHGSLDSPYIDMGHWIFLQHADSGTFNFVAQIDSTVPGARKLVDDFIAFVSDALGVQPRGVDITEQPFLKATARTMTAGETITSPSLRTSHKSTYMKDAFPEHQVQTIYRYLTKTVNPNPYSFLVINSVRGQISALDDHATAATHRDALWLVYFESYWHRAEDDERNVTWLRSFYQDLYADTGGVPVLNDVTDGCYINYPDNDLSDPAFNRSGVSCHELYYKDNYPRLQRVKAKWDPRNFFRHPQSIELPAN</sequence>
<dbReference type="Proteomes" id="UP001501095">
    <property type="component" value="Unassembled WGS sequence"/>
</dbReference>
<evidence type="ECO:0000313" key="9">
    <source>
        <dbReference type="Proteomes" id="UP001501095"/>
    </source>
</evidence>
<comment type="caution">
    <text evidence="8">The sequence shown here is derived from an EMBL/GenBank/DDBJ whole genome shotgun (WGS) entry which is preliminary data.</text>
</comment>
<protein>
    <submittedName>
        <fullName evidence="8">BBE domain-containing protein</fullName>
    </submittedName>
</protein>
<dbReference type="InterPro" id="IPR036318">
    <property type="entry name" value="FAD-bd_PCMH-like_sf"/>
</dbReference>
<dbReference type="Gene3D" id="3.40.462.20">
    <property type="match status" value="1"/>
</dbReference>
<dbReference type="PROSITE" id="PS51387">
    <property type="entry name" value="FAD_PCMH"/>
    <property type="match status" value="1"/>
</dbReference>
<dbReference type="PANTHER" id="PTHR42973">
    <property type="entry name" value="BINDING OXIDOREDUCTASE, PUTATIVE (AFU_ORTHOLOGUE AFUA_1G17690)-RELATED"/>
    <property type="match status" value="1"/>
</dbReference>
<comment type="similarity">
    <text evidence="2">Belongs to the oxygen-dependent FAD-linked oxidoreductase family.</text>
</comment>
<keyword evidence="5" id="KW-0560">Oxidoreductase</keyword>
<feature type="compositionally biased region" description="Polar residues" evidence="6">
    <location>
        <begin position="1"/>
        <end position="17"/>
    </location>
</feature>
<dbReference type="Gene3D" id="3.30.465.10">
    <property type="match status" value="1"/>
</dbReference>
<keyword evidence="3" id="KW-0285">Flavoprotein</keyword>